<evidence type="ECO:0000259" key="2">
    <source>
        <dbReference type="Pfam" id="PF00534"/>
    </source>
</evidence>
<keyword evidence="1" id="KW-0812">Transmembrane</keyword>
<keyword evidence="1" id="KW-1133">Transmembrane helix</keyword>
<dbReference type="PANTHER" id="PTHR12526">
    <property type="entry name" value="GLYCOSYLTRANSFERASE"/>
    <property type="match status" value="1"/>
</dbReference>
<reference evidence="4" key="1">
    <citation type="submission" date="2016-11" db="EMBL/GenBank/DDBJ databases">
        <authorList>
            <person name="Varghese N."/>
            <person name="Submissions S."/>
        </authorList>
    </citation>
    <scope>NUCLEOTIDE SEQUENCE [LARGE SCALE GENOMIC DNA]</scope>
    <source>
        <strain evidence="4">DSM 10124</strain>
    </source>
</reference>
<dbReference type="AlphaFoldDB" id="A0A1M4YEL1"/>
<feature type="transmembrane region" description="Helical" evidence="1">
    <location>
        <begin position="76"/>
        <end position="96"/>
    </location>
</feature>
<dbReference type="Pfam" id="PF00534">
    <property type="entry name" value="Glycos_transf_1"/>
    <property type="match status" value="1"/>
</dbReference>
<dbReference type="Gene3D" id="3.40.50.2000">
    <property type="entry name" value="Glycogen Phosphorylase B"/>
    <property type="match status" value="2"/>
</dbReference>
<dbReference type="InterPro" id="IPR001296">
    <property type="entry name" value="Glyco_trans_1"/>
</dbReference>
<gene>
    <name evidence="3" type="ORF">SAMN02746091_01648</name>
</gene>
<keyword evidence="4" id="KW-1185">Reference proteome</keyword>
<dbReference type="CDD" id="cd03811">
    <property type="entry name" value="GT4_GT28_WabH-like"/>
    <property type="match status" value="1"/>
</dbReference>
<protein>
    <submittedName>
        <fullName evidence="3">Glycosyltransferase involved in cell wall bisynthesis</fullName>
    </submittedName>
</protein>
<proteinExistence type="predicted"/>
<dbReference type="PANTHER" id="PTHR12526:SF630">
    <property type="entry name" value="GLYCOSYLTRANSFERASE"/>
    <property type="match status" value="1"/>
</dbReference>
<evidence type="ECO:0000313" key="4">
    <source>
        <dbReference type="Proteomes" id="UP000184423"/>
    </source>
</evidence>
<evidence type="ECO:0000256" key="1">
    <source>
        <dbReference type="SAM" id="Phobius"/>
    </source>
</evidence>
<feature type="domain" description="Glycosyl transferase family 1" evidence="2">
    <location>
        <begin position="207"/>
        <end position="367"/>
    </location>
</feature>
<organism evidence="3 4">
    <name type="scientific">Caloramator proteoclasticus DSM 10124</name>
    <dbReference type="NCBI Taxonomy" id="1121262"/>
    <lineage>
        <taxon>Bacteria</taxon>
        <taxon>Bacillati</taxon>
        <taxon>Bacillota</taxon>
        <taxon>Clostridia</taxon>
        <taxon>Eubacteriales</taxon>
        <taxon>Clostridiaceae</taxon>
        <taxon>Caloramator</taxon>
    </lineage>
</organism>
<name>A0A1M4YEL1_9CLOT</name>
<dbReference type="SUPFAM" id="SSF53756">
    <property type="entry name" value="UDP-Glycosyltransferase/glycogen phosphorylase"/>
    <property type="match status" value="1"/>
</dbReference>
<keyword evidence="1" id="KW-0472">Membrane</keyword>
<sequence>MKVAFVFDGLGFGGIERVGIDYIKIFRDMGYDIDVYNLAPNQNEMLKELPDGCKIINYKLSRKECPETYSYGAKRWWWGKYAYPLINIALVVYLFFKKLFFIKRKDKYDIVIAFSGHYNDLTFVANNFIKSNYKICWLHGALAEYLLLSHGYATLYSKIKNLVTLSDWMQQAALYGNRILDGTNIKKIYNPVSISNKKVDWEFVNELKEKYGEFILMVGRFSKQKDQKTVVRAIKILRDKYGINNKLVFVGDGEERISVEKLVSELNLDDVVFFVGSRLDVYNFYAAAKLFVHSSPAEGLPTVILEAMSFGLPIVATNSLPGVEEILKNNTYGLICEVGNEEMMAEKIATMLKDNNVYEHYSRKSKERIKDFLPEKISNELKNFINELV</sequence>
<keyword evidence="3" id="KW-0808">Transferase</keyword>
<dbReference type="Proteomes" id="UP000184423">
    <property type="component" value="Unassembled WGS sequence"/>
</dbReference>
<dbReference type="EMBL" id="FQVG01000030">
    <property type="protein sequence ID" value="SHF04159.1"/>
    <property type="molecule type" value="Genomic_DNA"/>
</dbReference>
<accession>A0A1M4YEL1</accession>
<dbReference type="RefSeq" id="WP_027309096.1">
    <property type="nucleotide sequence ID" value="NZ_FQVG01000030.1"/>
</dbReference>
<dbReference type="GO" id="GO:0016757">
    <property type="term" value="F:glycosyltransferase activity"/>
    <property type="evidence" value="ECO:0007669"/>
    <property type="project" value="InterPro"/>
</dbReference>
<evidence type="ECO:0000313" key="3">
    <source>
        <dbReference type="EMBL" id="SHF04159.1"/>
    </source>
</evidence>